<evidence type="ECO:0000259" key="6">
    <source>
        <dbReference type="Pfam" id="PF00171"/>
    </source>
</evidence>
<dbReference type="FunFam" id="3.40.605.10:FF:000007">
    <property type="entry name" value="NAD/NADP-dependent betaine aldehyde dehydrogenase"/>
    <property type="match status" value="1"/>
</dbReference>
<keyword evidence="8" id="KW-1185">Reference proteome</keyword>
<dbReference type="RefSeq" id="WP_392387184.1">
    <property type="nucleotide sequence ID" value="NZ_CCDH010000001.1"/>
</dbReference>
<reference evidence="8" key="1">
    <citation type="submission" date="2014-03" db="EMBL/GenBank/DDBJ databases">
        <authorList>
            <person name="Urmite Genomes U."/>
        </authorList>
    </citation>
    <scope>NUCLEOTIDE SEQUENCE [LARGE SCALE GENOMIC DNA]</scope>
    <source>
        <strain evidence="8">HD-03</strain>
    </source>
</reference>
<dbReference type="InterPro" id="IPR016161">
    <property type="entry name" value="Ald_DH/histidinol_DH"/>
</dbReference>
<dbReference type="PROSITE" id="PS00687">
    <property type="entry name" value="ALDEHYDE_DEHYDR_GLU"/>
    <property type="match status" value="1"/>
</dbReference>
<feature type="active site" evidence="3">
    <location>
        <position position="253"/>
    </location>
</feature>
<dbReference type="Gene3D" id="3.40.605.10">
    <property type="entry name" value="Aldehyde Dehydrogenase, Chain A, domain 1"/>
    <property type="match status" value="1"/>
</dbReference>
<dbReference type="EMBL" id="CCDI010000001">
    <property type="protein sequence ID" value="CDQ22803.1"/>
    <property type="molecule type" value="Genomic_DNA"/>
</dbReference>
<evidence type="ECO:0000256" key="4">
    <source>
        <dbReference type="RuleBase" id="RU003345"/>
    </source>
</evidence>
<evidence type="ECO:0000256" key="1">
    <source>
        <dbReference type="ARBA" id="ARBA00009986"/>
    </source>
</evidence>
<dbReference type="FunFam" id="3.40.309.10:FF:000012">
    <property type="entry name" value="Betaine aldehyde dehydrogenase"/>
    <property type="match status" value="1"/>
</dbReference>
<feature type="domain" description="Aldehyde dehydrogenase" evidence="6">
    <location>
        <begin position="16"/>
        <end position="480"/>
    </location>
</feature>
<sequence>MKAGEGMKRMYIGGEWRESETNEGLPIRNPANQEVIAEVPRGRKEDVEQAVGMARDTFESEEWQAFPPDERGRVLNEVASKIRRDAEEIAKLETMDTGKPISQGRNDAEAAARYFEYYAGMADKILGETIPIQANILDYTVREPVGVTAHIIPWNYPIQITSRSTAAAIATGNTVVVKPAEDTPLTGLKLAELMEETSLPKGVFNVVTGYGREAGDALVHHPDVNHITFTGSVQTGMAVMEAASKNVIPITLELGGKSPNIVFKDSILDHAADWVVKSVIQNAGQTCSAGSRLLVEEDVKEIFIDKVKSRMLSLKIGHGLEDPDLGPVLSRKQFERIETFLNVARKEQAIFLTGGERALVEGCEAGYFLQPTMIDQLDPHSQVAQEEIFGPVLSVFSFQNEEEAIKLANDTPYGLVTGVWTENVGRAHRVAKKIRSGQVFINNYGAGGGIQMPFGGYKKSGFGREKGLEALRNYTTLKNVALKM</sequence>
<dbReference type="CDD" id="cd07109">
    <property type="entry name" value="ALDH_AAS00426"/>
    <property type="match status" value="1"/>
</dbReference>
<dbReference type="PANTHER" id="PTHR11699">
    <property type="entry name" value="ALDEHYDE DEHYDROGENASE-RELATED"/>
    <property type="match status" value="1"/>
</dbReference>
<dbReference type="InterPro" id="IPR016162">
    <property type="entry name" value="Ald_DH_N"/>
</dbReference>
<protein>
    <submittedName>
        <fullName evidence="7">Betaine aldehyde dehydrogenase</fullName>
    </submittedName>
</protein>
<gene>
    <name evidence="7" type="primary">gbsA_1</name>
    <name evidence="7" type="ORF">BN983_01020</name>
</gene>
<keyword evidence="2 4" id="KW-0560">Oxidoreductase</keyword>
<evidence type="ECO:0000256" key="5">
    <source>
        <dbReference type="SAM" id="MobiDB-lite"/>
    </source>
</evidence>
<dbReference type="SUPFAM" id="SSF53720">
    <property type="entry name" value="ALDH-like"/>
    <property type="match status" value="1"/>
</dbReference>
<name>A0A024P2S7_9BACI</name>
<evidence type="ECO:0000313" key="8">
    <source>
        <dbReference type="Proteomes" id="UP000028868"/>
    </source>
</evidence>
<comment type="caution">
    <text evidence="7">The sequence shown here is derived from an EMBL/GenBank/DDBJ whole genome shotgun (WGS) entry which is preliminary data.</text>
</comment>
<feature type="region of interest" description="Disordered" evidence="5">
    <location>
        <begin position="1"/>
        <end position="44"/>
    </location>
</feature>
<evidence type="ECO:0000256" key="3">
    <source>
        <dbReference type="PROSITE-ProRule" id="PRU10007"/>
    </source>
</evidence>
<evidence type="ECO:0000256" key="2">
    <source>
        <dbReference type="ARBA" id="ARBA00023002"/>
    </source>
</evidence>
<organism evidence="7 8">
    <name type="scientific">Halobacillus karajensis</name>
    <dbReference type="NCBI Taxonomy" id="195088"/>
    <lineage>
        <taxon>Bacteria</taxon>
        <taxon>Bacillati</taxon>
        <taxon>Bacillota</taxon>
        <taxon>Bacilli</taxon>
        <taxon>Bacillales</taxon>
        <taxon>Bacillaceae</taxon>
        <taxon>Halobacillus</taxon>
    </lineage>
</organism>
<dbReference type="AlphaFoldDB" id="A0A024P2S7"/>
<dbReference type="InterPro" id="IPR029510">
    <property type="entry name" value="Ald_DH_CS_GLU"/>
</dbReference>
<dbReference type="GO" id="GO:0016620">
    <property type="term" value="F:oxidoreductase activity, acting on the aldehyde or oxo group of donors, NAD or NADP as acceptor"/>
    <property type="evidence" value="ECO:0007669"/>
    <property type="project" value="InterPro"/>
</dbReference>
<evidence type="ECO:0000313" key="7">
    <source>
        <dbReference type="EMBL" id="CDQ22803.1"/>
    </source>
</evidence>
<dbReference type="InterPro" id="IPR015590">
    <property type="entry name" value="Aldehyde_DH_dom"/>
</dbReference>
<proteinExistence type="inferred from homology"/>
<dbReference type="Gene3D" id="3.40.309.10">
    <property type="entry name" value="Aldehyde Dehydrogenase, Chain A, domain 2"/>
    <property type="match status" value="1"/>
</dbReference>
<dbReference type="Proteomes" id="UP000028868">
    <property type="component" value="Unassembled WGS sequence"/>
</dbReference>
<dbReference type="Pfam" id="PF00171">
    <property type="entry name" value="Aldedh"/>
    <property type="match status" value="1"/>
</dbReference>
<comment type="similarity">
    <text evidence="1 4">Belongs to the aldehyde dehydrogenase family.</text>
</comment>
<dbReference type="InterPro" id="IPR016163">
    <property type="entry name" value="Ald_DH_C"/>
</dbReference>
<accession>A0A024P2S7</accession>
<reference evidence="7 8" key="2">
    <citation type="submission" date="2014-05" db="EMBL/GenBank/DDBJ databases">
        <title>Draft genome sequence of Halobacillus karajensis HK-03.</title>
        <authorList>
            <person name="Khelaifia S."/>
            <person name="Croce O."/>
            <person name="Lagier J.C."/>
            <person name="Raoult D."/>
        </authorList>
    </citation>
    <scope>NUCLEOTIDE SEQUENCE [LARGE SCALE GENOMIC DNA]</scope>
    <source>
        <strain evidence="7 8">HD-03</strain>
    </source>
</reference>